<keyword evidence="1" id="KW-1133">Transmembrane helix</keyword>
<organism evidence="2 3">
    <name type="scientific">Bdellovibrio bacteriovorus</name>
    <dbReference type="NCBI Taxonomy" id="959"/>
    <lineage>
        <taxon>Bacteria</taxon>
        <taxon>Pseudomonadati</taxon>
        <taxon>Bdellovibrionota</taxon>
        <taxon>Bdellovibrionia</taxon>
        <taxon>Bdellovibrionales</taxon>
        <taxon>Pseudobdellovibrionaceae</taxon>
        <taxon>Bdellovibrio</taxon>
    </lineage>
</organism>
<dbReference type="Proteomes" id="UP000197003">
    <property type="component" value="Chromosome"/>
</dbReference>
<reference evidence="2 3" key="1">
    <citation type="submission" date="2017-04" db="EMBL/GenBank/DDBJ databases">
        <title>Whole genome sequence of Bdellovibrio bacteriovorus strain SSB218315.</title>
        <authorList>
            <person name="Oyedara O."/>
            <person name="Rodriguez-Perez M.A."/>
        </authorList>
    </citation>
    <scope>NUCLEOTIDE SEQUENCE [LARGE SCALE GENOMIC DNA]</scope>
    <source>
        <strain evidence="2 3">SSB218315</strain>
    </source>
</reference>
<feature type="transmembrane region" description="Helical" evidence="1">
    <location>
        <begin position="5"/>
        <end position="25"/>
    </location>
</feature>
<dbReference type="AlphaFoldDB" id="A0A1Z3N3N1"/>
<protein>
    <recommendedName>
        <fullName evidence="4">AtpZ/AtpI family protein</fullName>
    </recommendedName>
</protein>
<evidence type="ECO:0000256" key="1">
    <source>
        <dbReference type="SAM" id="Phobius"/>
    </source>
</evidence>
<keyword evidence="1" id="KW-0472">Membrane</keyword>
<evidence type="ECO:0000313" key="2">
    <source>
        <dbReference type="EMBL" id="ASD62074.1"/>
    </source>
</evidence>
<proteinExistence type="predicted"/>
<dbReference type="EMBL" id="CP020946">
    <property type="protein sequence ID" value="ASD62074.1"/>
    <property type="molecule type" value="Genomic_DNA"/>
</dbReference>
<name>A0A1Z3N3N1_BDEBC</name>
<gene>
    <name evidence="2" type="ORF">B9G79_00115</name>
</gene>
<dbReference type="RefSeq" id="WP_088563748.1">
    <property type="nucleotide sequence ID" value="NZ_CP020946.1"/>
</dbReference>
<feature type="transmembrane region" description="Helical" evidence="1">
    <location>
        <begin position="37"/>
        <end position="58"/>
    </location>
</feature>
<sequence length="78" mass="8853">MKKYIIFASIGFELVGLILGCFYLGQYLDQKYQTKGLIFAGLSLACLVGWLVRVVWLLNRIQKQDEKESESKKPPGTP</sequence>
<dbReference type="Pfam" id="PF09527">
    <property type="entry name" value="ATPase_gene1"/>
    <property type="match status" value="1"/>
</dbReference>
<dbReference type="InterPro" id="IPR032820">
    <property type="entry name" value="ATPase_put"/>
</dbReference>
<evidence type="ECO:0008006" key="4">
    <source>
        <dbReference type="Google" id="ProtNLM"/>
    </source>
</evidence>
<dbReference type="OrthoDB" id="5295948at2"/>
<evidence type="ECO:0000313" key="3">
    <source>
        <dbReference type="Proteomes" id="UP000197003"/>
    </source>
</evidence>
<accession>A0A1Z3N3N1</accession>
<keyword evidence="1" id="KW-0812">Transmembrane</keyword>